<evidence type="ECO:0000313" key="3">
    <source>
        <dbReference type="EMBL" id="PIO24451.1"/>
    </source>
</evidence>
<evidence type="ECO:0000256" key="1">
    <source>
        <dbReference type="ARBA" id="ARBA00009613"/>
    </source>
</evidence>
<organism evidence="3 4">
    <name type="scientific">Aquarana catesbeiana</name>
    <name type="common">American bullfrog</name>
    <name type="synonym">Rana catesbeiana</name>
    <dbReference type="NCBI Taxonomy" id="8400"/>
    <lineage>
        <taxon>Eukaryota</taxon>
        <taxon>Metazoa</taxon>
        <taxon>Chordata</taxon>
        <taxon>Craniata</taxon>
        <taxon>Vertebrata</taxon>
        <taxon>Euteleostomi</taxon>
        <taxon>Amphibia</taxon>
        <taxon>Batrachia</taxon>
        <taxon>Anura</taxon>
        <taxon>Neobatrachia</taxon>
        <taxon>Ranoidea</taxon>
        <taxon>Ranidae</taxon>
        <taxon>Aquarana</taxon>
    </lineage>
</organism>
<keyword evidence="2" id="KW-0560">Oxidoreductase</keyword>
<dbReference type="InterPro" id="IPR010945">
    <property type="entry name" value="Malate_DH_type2"/>
</dbReference>
<proteinExistence type="inferred from homology"/>
<dbReference type="SUPFAM" id="SSF51735">
    <property type="entry name" value="NAD(P)-binding Rossmann-fold domains"/>
    <property type="match status" value="1"/>
</dbReference>
<accession>A0A2G9RAY8</accession>
<gene>
    <name evidence="3" type="ORF">AB205_0085090</name>
</gene>
<dbReference type="OrthoDB" id="1510206at2759"/>
<evidence type="ECO:0000313" key="4">
    <source>
        <dbReference type="Proteomes" id="UP000228934"/>
    </source>
</evidence>
<protein>
    <recommendedName>
        <fullName evidence="5">Malate dehydrogenase 1B</fullName>
    </recommendedName>
</protein>
<dbReference type="PANTHER" id="PTHR23382">
    <property type="entry name" value="MALATE DEHYDROGENASE"/>
    <property type="match status" value="1"/>
</dbReference>
<dbReference type="Gene3D" id="3.40.50.720">
    <property type="entry name" value="NAD(P)-binding Rossmann-like Domain"/>
    <property type="match status" value="1"/>
</dbReference>
<dbReference type="EMBL" id="KV956805">
    <property type="protein sequence ID" value="PIO24451.1"/>
    <property type="molecule type" value="Genomic_DNA"/>
</dbReference>
<dbReference type="GO" id="GO:0016615">
    <property type="term" value="F:malate dehydrogenase activity"/>
    <property type="evidence" value="ECO:0007669"/>
    <property type="project" value="InterPro"/>
</dbReference>
<keyword evidence="4" id="KW-1185">Reference proteome</keyword>
<reference evidence="4" key="1">
    <citation type="journal article" date="2017" name="Nat. Commun.">
        <title>The North American bullfrog draft genome provides insight into hormonal regulation of long noncoding RNA.</title>
        <authorList>
            <person name="Hammond S.A."/>
            <person name="Warren R.L."/>
            <person name="Vandervalk B.P."/>
            <person name="Kucuk E."/>
            <person name="Khan H."/>
            <person name="Gibb E.A."/>
            <person name="Pandoh P."/>
            <person name="Kirk H."/>
            <person name="Zhao Y."/>
            <person name="Jones M."/>
            <person name="Mungall A.J."/>
            <person name="Coope R."/>
            <person name="Pleasance S."/>
            <person name="Moore R.A."/>
            <person name="Holt R.A."/>
            <person name="Round J.M."/>
            <person name="Ohora S."/>
            <person name="Walle B.V."/>
            <person name="Veldhoen N."/>
            <person name="Helbing C.C."/>
            <person name="Birol I."/>
        </authorList>
    </citation>
    <scope>NUCLEOTIDE SEQUENCE [LARGE SCALE GENOMIC DNA]</scope>
</reference>
<dbReference type="AlphaFoldDB" id="A0A2G9RAY8"/>
<sequence length="307" mass="34931">MAKFVLAGKANCPYYAKAELLADYLQKNLPHFRVHKITCHPEDWEQWISKLCLKNGWKHRHSPIIWRELLDRGGKGLLLGGFNELMEHAQEYYNISSAMLSELMKDIATENLEAHINLHMEEEVIKRQFKPLHVWITSASMPTCYSLVPILATGEVFGPEKAIWLHLLDNNQSMDTLQGLKMEVEDLAFPCIRQVTLHTMADDVFLQADFVIVLDDVLLKTDQSPENYIKMVTEECAQYGRLIDRNANKEVKVVVSGSTYANLKALVVLKYAPSINNHHVVALPTQLEFEAKAQIAKKLNVNSSGVY</sequence>
<name>A0A2G9RAY8_AQUCT</name>
<dbReference type="GO" id="GO:0006108">
    <property type="term" value="P:malate metabolic process"/>
    <property type="evidence" value="ECO:0007669"/>
    <property type="project" value="InterPro"/>
</dbReference>
<evidence type="ECO:0000256" key="2">
    <source>
        <dbReference type="ARBA" id="ARBA00023002"/>
    </source>
</evidence>
<evidence type="ECO:0008006" key="5">
    <source>
        <dbReference type="Google" id="ProtNLM"/>
    </source>
</evidence>
<dbReference type="InterPro" id="IPR036291">
    <property type="entry name" value="NAD(P)-bd_dom_sf"/>
</dbReference>
<dbReference type="FunFam" id="3.40.50.720:FF:000144">
    <property type="entry name" value="Malate dehydrogenase [NADP]"/>
    <property type="match status" value="1"/>
</dbReference>
<comment type="similarity">
    <text evidence="1">Belongs to the LDH/MDH superfamily. MDH type 2 family.</text>
</comment>
<dbReference type="Proteomes" id="UP000228934">
    <property type="component" value="Unassembled WGS sequence"/>
</dbReference>